<gene>
    <name evidence="1" type="ORF">RM812_01120</name>
</gene>
<name>A0ABU3AH31_9ACTN</name>
<organism evidence="1 2">
    <name type="scientific">Streptomyces lancefieldiae</name>
    <dbReference type="NCBI Taxonomy" id="3075520"/>
    <lineage>
        <taxon>Bacteria</taxon>
        <taxon>Bacillati</taxon>
        <taxon>Actinomycetota</taxon>
        <taxon>Actinomycetes</taxon>
        <taxon>Kitasatosporales</taxon>
        <taxon>Streptomycetaceae</taxon>
        <taxon>Streptomyces</taxon>
    </lineage>
</organism>
<protein>
    <submittedName>
        <fullName evidence="1">Uncharacterized protein</fullName>
    </submittedName>
</protein>
<keyword evidence="2" id="KW-1185">Reference proteome</keyword>
<reference evidence="1" key="1">
    <citation type="submission" date="2024-05" db="EMBL/GenBank/DDBJ databases">
        <title>30 novel species of actinomycetes from the DSMZ collection.</title>
        <authorList>
            <person name="Nouioui I."/>
        </authorList>
    </citation>
    <scope>NUCLEOTIDE SEQUENCE</scope>
    <source>
        <strain evidence="1">DSM 40712</strain>
    </source>
</reference>
<proteinExistence type="predicted"/>
<dbReference type="Proteomes" id="UP001180724">
    <property type="component" value="Unassembled WGS sequence"/>
</dbReference>
<sequence>MRINEAVAEALDAIGDDADYETARRLLGEAEKALGSGTTTEAAELLNQAITEINEVCPL</sequence>
<accession>A0ABU3AH31</accession>
<comment type="caution">
    <text evidence="1">The sequence shown here is derived from an EMBL/GenBank/DDBJ whole genome shotgun (WGS) entry which is preliminary data.</text>
</comment>
<evidence type="ECO:0000313" key="2">
    <source>
        <dbReference type="Proteomes" id="UP001180724"/>
    </source>
</evidence>
<dbReference type="EMBL" id="JAVRFH010000001">
    <property type="protein sequence ID" value="MDT0608852.1"/>
    <property type="molecule type" value="Genomic_DNA"/>
</dbReference>
<dbReference type="RefSeq" id="WP_311570441.1">
    <property type="nucleotide sequence ID" value="NZ_JAVRFH010000001.1"/>
</dbReference>
<evidence type="ECO:0000313" key="1">
    <source>
        <dbReference type="EMBL" id="MDT0608852.1"/>
    </source>
</evidence>